<keyword evidence="4" id="KW-0945">Host-virus interaction</keyword>
<keyword evidence="8" id="KW-0946">Virion</keyword>
<evidence type="ECO:0000256" key="11">
    <source>
        <dbReference type="ARBA" id="ARBA00023296"/>
    </source>
</evidence>
<evidence type="ECO:0000256" key="9">
    <source>
        <dbReference type="ARBA" id="ARBA00023200"/>
    </source>
</evidence>
<dbReference type="Pfam" id="PF22663">
    <property type="entry name" value="Rhv_5"/>
    <property type="match status" value="1"/>
</dbReference>
<feature type="non-terminal residue" evidence="13">
    <location>
        <position position="1"/>
    </location>
</feature>
<evidence type="ECO:0000256" key="7">
    <source>
        <dbReference type="ARBA" id="ARBA00022804"/>
    </source>
</evidence>
<dbReference type="Proteomes" id="UP001155920">
    <property type="component" value="Segment"/>
</dbReference>
<name>K7R1I9_9ENTO</name>
<reference evidence="13" key="1">
    <citation type="journal article" date="2013" name="J. Virol.">
        <title>Naturally acquired picornavirus infections in primates at the dhaka zoo.</title>
        <authorList>
            <person name="Oberste M.S."/>
            <person name="Feeroz M.M."/>
            <person name="Maher K."/>
            <person name="Nix W.A."/>
            <person name="Engel G.A."/>
            <person name="Begum S."/>
            <person name="Hasan K.M."/>
            <person name="Oh G."/>
            <person name="Pallansch M.A."/>
            <person name="Jones-Engel L."/>
        </authorList>
    </citation>
    <scope>NUCLEOTIDE SEQUENCE</scope>
    <source>
        <strain evidence="13">BAN/2008/717920</strain>
    </source>
</reference>
<dbReference type="InterPro" id="IPR033703">
    <property type="entry name" value="Rhv-like"/>
</dbReference>
<dbReference type="GO" id="GO:0043657">
    <property type="term" value="C:host cell"/>
    <property type="evidence" value="ECO:0007669"/>
    <property type="project" value="UniProtKB-SubCell"/>
</dbReference>
<dbReference type="GO" id="GO:0019062">
    <property type="term" value="P:virion attachment to host cell"/>
    <property type="evidence" value="ECO:0007669"/>
    <property type="project" value="UniProtKB-KW"/>
</dbReference>
<dbReference type="Gene3D" id="2.60.120.20">
    <property type="match status" value="1"/>
</dbReference>
<keyword evidence="10" id="KW-0449">Lipoprotein</keyword>
<dbReference type="InterPro" id="IPR059138">
    <property type="entry name" value="Pico_VP1"/>
</dbReference>
<organism evidence="13">
    <name type="scientific">Enterovirus J112</name>
    <dbReference type="NCBI Taxonomy" id="1248332"/>
    <lineage>
        <taxon>Viruses</taxon>
        <taxon>Riboviria</taxon>
        <taxon>Orthornavirae</taxon>
        <taxon>Pisuviricota</taxon>
        <taxon>Pisoniviricetes</taxon>
        <taxon>Picornavirales</taxon>
        <taxon>Picornaviridae</taxon>
        <taxon>Ensavirinae</taxon>
        <taxon>Enterovirus</taxon>
        <taxon>Enterovirus jesimi</taxon>
        <taxon>Enterovirus J</taxon>
    </lineage>
</organism>
<keyword evidence="5" id="KW-1143">T=pseudo3 icosahedral capsid protein</keyword>
<dbReference type="GO" id="GO:0046718">
    <property type="term" value="P:symbiont entry into host cell"/>
    <property type="evidence" value="ECO:0007669"/>
    <property type="project" value="UniProtKB-KW"/>
</dbReference>
<evidence type="ECO:0000256" key="4">
    <source>
        <dbReference type="ARBA" id="ARBA00022581"/>
    </source>
</evidence>
<feature type="non-terminal residue" evidence="13">
    <location>
        <position position="284"/>
    </location>
</feature>
<dbReference type="GO" id="GO:0044423">
    <property type="term" value="C:virion component"/>
    <property type="evidence" value="ECO:0007669"/>
    <property type="project" value="UniProtKB-KW"/>
</dbReference>
<accession>K7R1I9</accession>
<evidence type="ECO:0000259" key="12">
    <source>
        <dbReference type="Pfam" id="PF22663"/>
    </source>
</evidence>
<dbReference type="EMBL" id="JX537981">
    <property type="protein sequence ID" value="AFV67982.2"/>
    <property type="molecule type" value="Genomic_RNA"/>
</dbReference>
<dbReference type="InterPro" id="IPR029053">
    <property type="entry name" value="Viral_coat"/>
</dbReference>
<evidence type="ECO:0000256" key="2">
    <source>
        <dbReference type="ARBA" id="ARBA00004328"/>
    </source>
</evidence>
<keyword evidence="6" id="KW-0519">Myristate</keyword>
<evidence type="ECO:0000256" key="8">
    <source>
        <dbReference type="ARBA" id="ARBA00022844"/>
    </source>
</evidence>
<sequence precursor="true">GPVEKVLNNTITGMMETAANTIASGPHNGDAVPALQAAETGATSNTSDEGVIETRTVINNNSIAETDIESFYSRSGLVGMVSLVRSGNSPTTFTSWTIDTMGYVQQRRKLEMFTYMRMDIEFTLLVTQDSDVTFPTCMLQYMYVPPGSPIPTSNDSYLWQSGTNPSIFVKTTDPPAQFSVPFMSTCAAYAWFYDGYPKNTKTQNAELNRSYGILPANMFGTLAFRLVGSSTNVNLRVRIYARPKHVKAWVPRPFRMLPYREKNRPSYAVPSTPVIANRASITTV</sequence>
<dbReference type="SUPFAM" id="SSF88633">
    <property type="entry name" value="Positive stranded ssRNA viruses"/>
    <property type="match status" value="1"/>
</dbReference>
<comment type="subcellular location">
    <subcellularLocation>
        <location evidence="1">Host cytoplasm</location>
    </subcellularLocation>
    <subcellularLocation>
        <location evidence="2">Virion</location>
    </subcellularLocation>
</comment>
<evidence type="ECO:0000256" key="5">
    <source>
        <dbReference type="ARBA" id="ARBA00022706"/>
    </source>
</evidence>
<proteinExistence type="predicted"/>
<protein>
    <recommendedName>
        <fullName evidence="3">Genome polyprotein</fullName>
    </recommendedName>
</protein>
<keyword evidence="11" id="KW-1160">Virus entry into host cell</keyword>
<evidence type="ECO:0000313" key="13">
    <source>
        <dbReference type="EMBL" id="AFV67982.2"/>
    </source>
</evidence>
<feature type="domain" description="Picornavirus capsid VP1" evidence="12">
    <location>
        <begin position="37"/>
        <end position="253"/>
    </location>
</feature>
<evidence type="ECO:0000256" key="6">
    <source>
        <dbReference type="ARBA" id="ARBA00022707"/>
    </source>
</evidence>
<evidence type="ECO:0000256" key="10">
    <source>
        <dbReference type="ARBA" id="ARBA00023288"/>
    </source>
</evidence>
<keyword evidence="7" id="KW-1161">Viral attachment to host cell</keyword>
<reference evidence="13" key="2">
    <citation type="submission" date="2016-05" db="EMBL/GenBank/DDBJ databases">
        <authorList>
            <person name="Lavstsen T."/>
            <person name="Jespersen J.S."/>
        </authorList>
    </citation>
    <scope>NUCLEOTIDE SEQUENCE</scope>
    <source>
        <strain evidence="13">BAN/2008/717920</strain>
    </source>
</reference>
<dbReference type="CDD" id="cd00205">
    <property type="entry name" value="rhv_like"/>
    <property type="match status" value="1"/>
</dbReference>
<evidence type="ECO:0000256" key="3">
    <source>
        <dbReference type="ARBA" id="ARBA00020107"/>
    </source>
</evidence>
<keyword evidence="9" id="KW-1035">Host cytoplasm</keyword>
<evidence type="ECO:0000256" key="1">
    <source>
        <dbReference type="ARBA" id="ARBA00004192"/>
    </source>
</evidence>
<keyword evidence="5" id="KW-0167">Capsid protein</keyword>